<name>A0A1M6SAC0_9BACL</name>
<feature type="binding site" evidence="14">
    <location>
        <position position="260"/>
    </location>
    <ligand>
        <name>substrate</name>
    </ligand>
</feature>
<keyword evidence="9" id="KW-0133">Cell shape</keyword>
<sequence length="419" mass="45951">MSEKKQQLSGVKKLAVFSCLVLPIFSFVEPPLIQASSLSQSASTYHVQKEKSSSNDDHQEIQLAAHARSAVLMEASTGKILFAKDEHERLPMASITKIMTMLLIMEAIDNGKLKLTDKVKASEYAASMGGSQIFLEPGEEMTVSDMLKGIAMASANDACVAMAEHLCGTSDAFVQKMNERASQLGMKDTHFVNCNGLPAENHYSSAYDIALMSRALLNHPEITKWTSVYSDYLRKDSAKPLWLVNTNKLVKFYEGMDGLKTGYTAEAKYCLSATAKKQGLRMIAVVMGEPKTTIRNAEVTAMMNWGFSQYEYKALHAAGSTITQVDVKGGKEKKINVMVSRAVGLVTEKGKRPDIDEKIIIQPLQAPIKKGQKVGELVVEENDHVVDKVALVAATSVEKASLSYRLGRSLRSFFSFGQS</sequence>
<evidence type="ECO:0000256" key="15">
    <source>
        <dbReference type="RuleBase" id="RU004016"/>
    </source>
</evidence>
<dbReference type="Gene3D" id="3.40.710.10">
    <property type="entry name" value="DD-peptidase/beta-lactamase superfamily"/>
    <property type="match status" value="1"/>
</dbReference>
<keyword evidence="10" id="KW-0573">Peptidoglycan synthesis</keyword>
<proteinExistence type="inferred from homology"/>
<dbReference type="GO" id="GO:0009002">
    <property type="term" value="F:serine-type D-Ala-D-Ala carboxypeptidase activity"/>
    <property type="evidence" value="ECO:0007669"/>
    <property type="project" value="UniProtKB-EC"/>
</dbReference>
<keyword evidence="11" id="KW-0961">Cell wall biogenesis/degradation</keyword>
<dbReference type="GO" id="GO:0009252">
    <property type="term" value="P:peptidoglycan biosynthetic process"/>
    <property type="evidence" value="ECO:0007669"/>
    <property type="project" value="UniProtKB-UniPathway"/>
</dbReference>
<evidence type="ECO:0000256" key="5">
    <source>
        <dbReference type="ARBA" id="ARBA00022645"/>
    </source>
</evidence>
<evidence type="ECO:0000313" key="18">
    <source>
        <dbReference type="Proteomes" id="UP000184016"/>
    </source>
</evidence>
<evidence type="ECO:0000256" key="2">
    <source>
        <dbReference type="ARBA" id="ARBA00004752"/>
    </source>
</evidence>
<gene>
    <name evidence="17" type="ORF">SAMN05443507_11375</name>
</gene>
<keyword evidence="8" id="KW-0378">Hydrolase</keyword>
<protein>
    <recommendedName>
        <fullName evidence="4">serine-type D-Ala-D-Ala carboxypeptidase</fullName>
        <ecNumber evidence="4">3.4.16.4</ecNumber>
    </recommendedName>
</protein>
<dbReference type="InterPro" id="IPR001967">
    <property type="entry name" value="Peptidase_S11_N"/>
</dbReference>
<dbReference type="GO" id="GO:0071555">
    <property type="term" value="P:cell wall organization"/>
    <property type="evidence" value="ECO:0007669"/>
    <property type="project" value="UniProtKB-KW"/>
</dbReference>
<evidence type="ECO:0000256" key="12">
    <source>
        <dbReference type="ARBA" id="ARBA00034000"/>
    </source>
</evidence>
<dbReference type="STRING" id="1830138.SAMN05443507_11375"/>
<dbReference type="InterPro" id="IPR012907">
    <property type="entry name" value="Peptidase_S11_C"/>
</dbReference>
<evidence type="ECO:0000256" key="8">
    <source>
        <dbReference type="ARBA" id="ARBA00022801"/>
    </source>
</evidence>
<evidence type="ECO:0000256" key="6">
    <source>
        <dbReference type="ARBA" id="ARBA00022670"/>
    </source>
</evidence>
<evidence type="ECO:0000256" key="1">
    <source>
        <dbReference type="ARBA" id="ARBA00003217"/>
    </source>
</evidence>
<feature type="active site" description="Acyl-ester intermediate" evidence="13">
    <location>
        <position position="94"/>
    </location>
</feature>
<accession>A0A1M6SAC0</accession>
<dbReference type="Pfam" id="PF00768">
    <property type="entry name" value="Peptidase_S11"/>
    <property type="match status" value="1"/>
</dbReference>
<comment type="similarity">
    <text evidence="3 15">Belongs to the peptidase S11 family.</text>
</comment>
<dbReference type="Proteomes" id="UP000184016">
    <property type="component" value="Unassembled WGS sequence"/>
</dbReference>
<dbReference type="SMART" id="SM00936">
    <property type="entry name" value="PBP5_C"/>
    <property type="match status" value="1"/>
</dbReference>
<dbReference type="GO" id="GO:0006508">
    <property type="term" value="P:proteolysis"/>
    <property type="evidence" value="ECO:0007669"/>
    <property type="project" value="UniProtKB-KW"/>
</dbReference>
<comment type="function">
    <text evidence="1">Removes C-terminal D-alanyl residues from sugar-peptide cell wall precursors.</text>
</comment>
<dbReference type="PRINTS" id="PR00725">
    <property type="entry name" value="DADACBPTASE1"/>
</dbReference>
<evidence type="ECO:0000256" key="14">
    <source>
        <dbReference type="PIRSR" id="PIRSR618044-2"/>
    </source>
</evidence>
<dbReference type="RefSeq" id="WP_083574231.1">
    <property type="nucleotide sequence ID" value="NZ_FRAF01000013.1"/>
</dbReference>
<comment type="pathway">
    <text evidence="2">Cell wall biogenesis; peptidoglycan biosynthesis.</text>
</comment>
<dbReference type="Gene3D" id="2.60.410.10">
    <property type="entry name" value="D-Ala-D-Ala carboxypeptidase, C-terminal domain"/>
    <property type="match status" value="1"/>
</dbReference>
<organism evidence="17 18">
    <name type="scientific">Alicyclobacillus tolerans</name>
    <dbReference type="NCBI Taxonomy" id="90970"/>
    <lineage>
        <taxon>Bacteria</taxon>
        <taxon>Bacillati</taxon>
        <taxon>Bacillota</taxon>
        <taxon>Bacilli</taxon>
        <taxon>Bacillales</taxon>
        <taxon>Alicyclobacillaceae</taxon>
        <taxon>Alicyclobacillus</taxon>
    </lineage>
</organism>
<comment type="catalytic activity">
    <reaction evidence="12">
        <text>Preferential cleavage: (Ac)2-L-Lys-D-Ala-|-D-Ala. Also transpeptidation of peptidyl-alanyl moieties that are N-acyl substituents of D-alanine.</text>
        <dbReference type="EC" id="3.4.16.4"/>
    </reaction>
</comment>
<evidence type="ECO:0000256" key="4">
    <source>
        <dbReference type="ARBA" id="ARBA00012448"/>
    </source>
</evidence>
<dbReference type="SUPFAM" id="SSF69189">
    <property type="entry name" value="Penicillin-binding protein associated domain"/>
    <property type="match status" value="1"/>
</dbReference>
<dbReference type="InterPro" id="IPR018044">
    <property type="entry name" value="Peptidase_S11"/>
</dbReference>
<evidence type="ECO:0000313" key="17">
    <source>
        <dbReference type="EMBL" id="SHK41569.1"/>
    </source>
</evidence>
<keyword evidence="7" id="KW-0732">Signal</keyword>
<dbReference type="EMBL" id="FRAF01000013">
    <property type="protein sequence ID" value="SHK41569.1"/>
    <property type="molecule type" value="Genomic_DNA"/>
</dbReference>
<dbReference type="GO" id="GO:0008360">
    <property type="term" value="P:regulation of cell shape"/>
    <property type="evidence" value="ECO:0007669"/>
    <property type="project" value="UniProtKB-KW"/>
</dbReference>
<evidence type="ECO:0000256" key="13">
    <source>
        <dbReference type="PIRSR" id="PIRSR618044-1"/>
    </source>
</evidence>
<evidence type="ECO:0000256" key="3">
    <source>
        <dbReference type="ARBA" id="ARBA00007164"/>
    </source>
</evidence>
<dbReference type="InterPro" id="IPR015956">
    <property type="entry name" value="Peniciliin-bd_prot_C_sf"/>
</dbReference>
<dbReference type="AlphaFoldDB" id="A0A1M6SAC0"/>
<dbReference type="UniPathway" id="UPA00219"/>
<dbReference type="SUPFAM" id="SSF56601">
    <property type="entry name" value="beta-lactamase/transpeptidase-like"/>
    <property type="match status" value="1"/>
</dbReference>
<dbReference type="InterPro" id="IPR037167">
    <property type="entry name" value="Peptidase_S11_C_sf"/>
</dbReference>
<keyword evidence="18" id="KW-1185">Reference proteome</keyword>
<feature type="active site" evidence="13">
    <location>
        <position position="154"/>
    </location>
</feature>
<dbReference type="PANTHER" id="PTHR21581">
    <property type="entry name" value="D-ALANYL-D-ALANINE CARBOXYPEPTIDASE"/>
    <property type="match status" value="1"/>
</dbReference>
<evidence type="ECO:0000256" key="11">
    <source>
        <dbReference type="ARBA" id="ARBA00023316"/>
    </source>
</evidence>
<keyword evidence="5 17" id="KW-0121">Carboxypeptidase</keyword>
<dbReference type="InterPro" id="IPR012338">
    <property type="entry name" value="Beta-lactam/transpept-like"/>
</dbReference>
<dbReference type="PANTHER" id="PTHR21581:SF6">
    <property type="entry name" value="TRAFFICKING PROTEIN PARTICLE COMPLEX SUBUNIT 12"/>
    <property type="match status" value="1"/>
</dbReference>
<dbReference type="Pfam" id="PF07943">
    <property type="entry name" value="PBP5_C"/>
    <property type="match status" value="1"/>
</dbReference>
<dbReference type="EC" id="3.4.16.4" evidence="4"/>
<dbReference type="OrthoDB" id="9791132at2"/>
<evidence type="ECO:0000256" key="7">
    <source>
        <dbReference type="ARBA" id="ARBA00022729"/>
    </source>
</evidence>
<evidence type="ECO:0000256" key="9">
    <source>
        <dbReference type="ARBA" id="ARBA00022960"/>
    </source>
</evidence>
<keyword evidence="6" id="KW-0645">Protease</keyword>
<evidence type="ECO:0000256" key="10">
    <source>
        <dbReference type="ARBA" id="ARBA00022984"/>
    </source>
</evidence>
<feature type="domain" description="Peptidase S11 D-Ala-D-Ala carboxypeptidase A C-terminal" evidence="16">
    <location>
        <begin position="310"/>
        <end position="399"/>
    </location>
</feature>
<reference evidence="18" key="1">
    <citation type="submission" date="2016-11" db="EMBL/GenBank/DDBJ databases">
        <authorList>
            <person name="Varghese N."/>
            <person name="Submissions S."/>
        </authorList>
    </citation>
    <scope>NUCLEOTIDE SEQUENCE [LARGE SCALE GENOMIC DNA]</scope>
    <source>
        <strain evidence="18">USBA-503</strain>
    </source>
</reference>
<evidence type="ECO:0000259" key="16">
    <source>
        <dbReference type="SMART" id="SM00936"/>
    </source>
</evidence>
<feature type="active site" description="Proton acceptor" evidence="13">
    <location>
        <position position="97"/>
    </location>
</feature>